<dbReference type="EMBL" id="BK032876">
    <property type="protein sequence ID" value="DAF65265.1"/>
    <property type="molecule type" value="Genomic_DNA"/>
</dbReference>
<name>A0A8S5TQ41_9CAUD</name>
<organism evidence="1">
    <name type="scientific">Myoviridae sp. ctCXW4</name>
    <dbReference type="NCBI Taxonomy" id="2827669"/>
    <lineage>
        <taxon>Viruses</taxon>
        <taxon>Duplodnaviria</taxon>
        <taxon>Heunggongvirae</taxon>
        <taxon>Uroviricota</taxon>
        <taxon>Caudoviricetes</taxon>
    </lineage>
</organism>
<evidence type="ECO:0000313" key="1">
    <source>
        <dbReference type="EMBL" id="DAF65265.1"/>
    </source>
</evidence>
<sequence length="30" mass="3551">MSQSLIRAMMIHLLGFVRGEKGDRWKLLTY</sequence>
<accession>A0A8S5TQ41</accession>
<reference evidence="1" key="1">
    <citation type="journal article" date="2021" name="Proc. Natl. Acad. Sci. U.S.A.">
        <title>A Catalog of Tens of Thousands of Viruses from Human Metagenomes Reveals Hidden Associations with Chronic Diseases.</title>
        <authorList>
            <person name="Tisza M.J."/>
            <person name="Buck C.B."/>
        </authorList>
    </citation>
    <scope>NUCLEOTIDE SEQUENCE</scope>
    <source>
        <strain evidence="1">CtCXW4</strain>
    </source>
</reference>
<proteinExistence type="predicted"/>
<protein>
    <submittedName>
        <fullName evidence="1">Uncharacterized protein</fullName>
    </submittedName>
</protein>